<evidence type="ECO:0000256" key="1">
    <source>
        <dbReference type="SAM" id="Coils"/>
    </source>
</evidence>
<feature type="compositionally biased region" description="Basic and acidic residues" evidence="2">
    <location>
        <begin position="1433"/>
        <end position="1449"/>
    </location>
</feature>
<evidence type="ECO:0000313" key="3">
    <source>
        <dbReference type="EMBL" id="KAG0262771.1"/>
    </source>
</evidence>
<protein>
    <recommendedName>
        <fullName evidence="5">PH domain-containing protein</fullName>
    </recommendedName>
</protein>
<dbReference type="Proteomes" id="UP000807716">
    <property type="component" value="Unassembled WGS sequence"/>
</dbReference>
<feature type="coiled-coil region" evidence="1">
    <location>
        <begin position="168"/>
        <end position="292"/>
    </location>
</feature>
<feature type="compositionally biased region" description="Basic and acidic residues" evidence="2">
    <location>
        <begin position="43"/>
        <end position="52"/>
    </location>
</feature>
<feature type="compositionally biased region" description="Low complexity" evidence="2">
    <location>
        <begin position="1126"/>
        <end position="1136"/>
    </location>
</feature>
<feature type="compositionally biased region" description="Low complexity" evidence="2">
    <location>
        <begin position="1532"/>
        <end position="1544"/>
    </location>
</feature>
<dbReference type="PANTHER" id="PTHR35607">
    <property type="entry name" value="GPI-ANCHORED PROTEIN 10"/>
    <property type="match status" value="1"/>
</dbReference>
<dbReference type="InterPro" id="IPR052505">
    <property type="entry name" value="Fungal_Heme-Binding_RBT5"/>
</dbReference>
<feature type="region of interest" description="Disordered" evidence="2">
    <location>
        <begin position="77"/>
        <end position="99"/>
    </location>
</feature>
<sequence>MVDSPLPTITTTTTMTDKPAPPGSSNPATVALDLENEMTPAPHDAKVQEHNKDRHRQPNIRIETSTNALLNLVKDGHNQHQHHHHHHHQHAPQGDRFASIYDDCSSNEMESASEGNPIDSAIDDESSIAIDDSLDGSSVGSSDSPSSTSPSDTLAGSPSDSPVEIISADVAEEEMEAEKAAAAAAAAERVEVEKAAAEKVAADKAAAERAEAEREAAEKEAMERAAAERAAAEREAAEIAAAEWAAAAAEKEAAEKAAAEKAAVAAAKAAAAEKAAAEKAAEARRIDEEERLHMQEFERKMDFFKQSHLAPSDSVVDMPQFHDYAPCNATTVIKTVNFIVANHGRVKRLDVSAVVELQAILSRLLEAHERFQQICLCGNEEVTLKALYSLLTETKTDHHDLVVRWAATYHSIQEVGDMLAAKLQGSSGGHHVFNSGKTKLLSLFRSQKTAASEPLTADECEHWVDALGQAANDWRVMMDNMVPQWKAYKFYARQMHRFAIVVETESIGGLVDGFLRQTYKEARTIFRNSIKLAQLHHQIDYSALNKEVPKENTLDATSAAAAAAAAEEDQEWGSQHWQSQQQQPSGSEEGPDRHVFAYDVLKKRRHIYHGTLVEHQPSTQAVPSSQGSKKTLTSTAAAAAAMMVQPVHEMELILTTDLVYIGSRMAATDVSHGNGGGVGPAVSGAASPKTIKLLHEPVGLADTQITCPPDAPPANENVVIVCFHNTTTYILQAKSAQERDAWMRVARQYSLDRPRQTIEATPEGSGMTLNASTSTASLTPSLHITSGTASIGSGGGGNGGTGVRSLFQRFRSIRRTNGAGHPSLMGSLGDLAQGELGSSNKLSQRAGVDELGLRRLPADRGTIVPVPLHVHLRASVMVERQVQMVDLTTGRTALCEFGLARENYQVNDRVDAGFLMVTLPAAKATQEEYFAANGQGLVAAPYDLGEPTCYYHPLKPEDIFVSTWIHPGLDLQFEPEMVTVSLASMFKFIFDAPETVERLQHHYHKLLAEQIQAPDNLFLTMPFRSQAVQVAKRMSRGVTAMNGMHERLEMGRCYIEFRQMSNHPGALSVGFWNPKTRRDMSLGVCPLNLSQMNAPHTATTITAVSASTTPTSPNPVDHTGRWPMSATTKTPTTPATATTGAVKMQQLVTRDSPTELQFRLIQTDVVLKRQAQGGKMVMTARDSSSLDTYYIQGSREALNEFEEFLRRNLGVLCTARSIGETMQLAKLAFSEKALKSAAEDSERSRRVGSDRSSYRASVAYSVRTSVTIVNDEDASVGCESIQTSASDLPSQGHVAKLIKNLNLVNPGHSSCRSFTSKSSRTSLRGLATVVEEMEAQSNREGDSAKPRTRRATSATLDRASMGTTSFQFKSVDSLKRMANEVAADRDDAVKDSNQDADGFGGVLQIDSSSFGDLTTDSLLSSFFSSSEDVAKSNEEALAKEMDTPERETDATSVTMATAPSTSSGYVEVSAFKLCKSKNNLPASSSAMSSTLSIRNQQQQPLQQQQQQQQQPQQQQQHQQQQQRWRERGPGQGQSRSYSKGSSGSFYEPKSVADLARFWAETTSSSPKLHRLGASSHTMGNRKRSGSSVTLESPQLVFAAEQYLNHPHQPYQYQHQHQHQHHQSRQSISKALNESMTGLPNAAAVKGLELNLAAEARHVIAQSQSRQLRQSQPRLRQSQKWEGGVESVPHQPVRELRAHWESLRM</sequence>
<comment type="caution">
    <text evidence="3">The sequence shown here is derived from an EMBL/GenBank/DDBJ whole genome shotgun (WGS) entry which is preliminary data.</text>
</comment>
<feature type="region of interest" description="Disordered" evidence="2">
    <location>
        <begin position="1562"/>
        <end position="1589"/>
    </location>
</feature>
<evidence type="ECO:0008006" key="5">
    <source>
        <dbReference type="Google" id="ProtNLM"/>
    </source>
</evidence>
<dbReference type="GO" id="GO:0020037">
    <property type="term" value="F:heme binding"/>
    <property type="evidence" value="ECO:0007669"/>
    <property type="project" value="TreeGrafter"/>
</dbReference>
<feature type="region of interest" description="Disordered" evidence="2">
    <location>
        <begin position="1106"/>
        <end position="1136"/>
    </location>
</feature>
<gene>
    <name evidence="3" type="ORF">DFQ27_002137</name>
</gene>
<dbReference type="OrthoDB" id="2395649at2759"/>
<dbReference type="GO" id="GO:0006879">
    <property type="term" value="P:intracellular iron ion homeostasis"/>
    <property type="evidence" value="ECO:0007669"/>
    <property type="project" value="TreeGrafter"/>
</dbReference>
<feature type="region of interest" description="Disordered" evidence="2">
    <location>
        <begin position="1661"/>
        <end position="1687"/>
    </location>
</feature>
<feature type="compositionally biased region" description="Low complexity" evidence="2">
    <location>
        <begin position="131"/>
        <end position="154"/>
    </location>
</feature>
<organism evidence="3 4">
    <name type="scientific">Actinomortierella ambigua</name>
    <dbReference type="NCBI Taxonomy" id="1343610"/>
    <lineage>
        <taxon>Eukaryota</taxon>
        <taxon>Fungi</taxon>
        <taxon>Fungi incertae sedis</taxon>
        <taxon>Mucoromycota</taxon>
        <taxon>Mortierellomycotina</taxon>
        <taxon>Mortierellomycetes</taxon>
        <taxon>Mortierellales</taxon>
        <taxon>Mortierellaceae</taxon>
        <taxon>Actinomortierella</taxon>
    </lineage>
</organism>
<evidence type="ECO:0000256" key="2">
    <source>
        <dbReference type="SAM" id="MobiDB-lite"/>
    </source>
</evidence>
<dbReference type="GO" id="GO:0005576">
    <property type="term" value="C:extracellular region"/>
    <property type="evidence" value="ECO:0007669"/>
    <property type="project" value="TreeGrafter"/>
</dbReference>
<feature type="region of interest" description="Disordered" evidence="2">
    <location>
        <begin position="131"/>
        <end position="164"/>
    </location>
</feature>
<keyword evidence="1" id="KW-0175">Coiled coil</keyword>
<feature type="compositionally biased region" description="Low complexity" evidence="2">
    <location>
        <begin position="1"/>
        <end position="18"/>
    </location>
</feature>
<evidence type="ECO:0000313" key="4">
    <source>
        <dbReference type="Proteomes" id="UP000807716"/>
    </source>
</evidence>
<feature type="region of interest" description="Disordered" evidence="2">
    <location>
        <begin position="1335"/>
        <end position="1358"/>
    </location>
</feature>
<accession>A0A9P6U7P2</accession>
<dbReference type="SUPFAM" id="SSF50729">
    <property type="entry name" value="PH domain-like"/>
    <property type="match status" value="1"/>
</dbReference>
<reference evidence="3" key="1">
    <citation type="journal article" date="2020" name="Fungal Divers.">
        <title>Resolving the Mortierellaceae phylogeny through synthesis of multi-gene phylogenetics and phylogenomics.</title>
        <authorList>
            <person name="Vandepol N."/>
            <person name="Liber J."/>
            <person name="Desiro A."/>
            <person name="Na H."/>
            <person name="Kennedy M."/>
            <person name="Barry K."/>
            <person name="Grigoriev I.V."/>
            <person name="Miller A.N."/>
            <person name="O'Donnell K."/>
            <person name="Stajich J.E."/>
            <person name="Bonito G."/>
        </authorList>
    </citation>
    <scope>NUCLEOTIDE SEQUENCE</scope>
    <source>
        <strain evidence="3">BC1065</strain>
    </source>
</reference>
<feature type="compositionally biased region" description="Basic residues" evidence="2">
    <location>
        <begin position="79"/>
        <end position="90"/>
    </location>
</feature>
<dbReference type="EMBL" id="JAAAJB010000178">
    <property type="protein sequence ID" value="KAG0262771.1"/>
    <property type="molecule type" value="Genomic_DNA"/>
</dbReference>
<feature type="region of interest" description="Disordered" evidence="2">
    <location>
        <begin position="1"/>
        <end position="59"/>
    </location>
</feature>
<keyword evidence="4" id="KW-1185">Reference proteome</keyword>
<name>A0A9P6U7P2_9FUNG</name>
<feature type="compositionally biased region" description="Polar residues" evidence="2">
    <location>
        <begin position="1450"/>
        <end position="1461"/>
    </location>
</feature>
<feature type="compositionally biased region" description="Low complexity" evidence="2">
    <location>
        <begin position="1106"/>
        <end position="1115"/>
    </location>
</feature>
<feature type="compositionally biased region" description="Low complexity" evidence="2">
    <location>
        <begin position="572"/>
        <end position="588"/>
    </location>
</feature>
<dbReference type="PANTHER" id="PTHR35607:SF11">
    <property type="entry name" value="CELL WALL PROTEIN 1"/>
    <property type="match status" value="1"/>
</dbReference>
<feature type="region of interest" description="Disordered" evidence="2">
    <location>
        <begin position="1482"/>
        <end position="1545"/>
    </location>
</feature>
<feature type="region of interest" description="Disordered" evidence="2">
    <location>
        <begin position="1433"/>
        <end position="1461"/>
    </location>
</feature>
<proteinExistence type="predicted"/>
<feature type="region of interest" description="Disordered" evidence="2">
    <location>
        <begin position="555"/>
        <end position="593"/>
    </location>
</feature>
<feature type="compositionally biased region" description="Low complexity" evidence="2">
    <location>
        <begin position="1661"/>
        <end position="1677"/>
    </location>
</feature>
<feature type="compositionally biased region" description="Low complexity" evidence="2">
    <location>
        <begin position="1483"/>
        <end position="1522"/>
    </location>
</feature>